<keyword evidence="1" id="KW-0812">Transmembrane</keyword>
<keyword evidence="1" id="KW-1133">Transmembrane helix</keyword>
<gene>
    <name evidence="2" type="ORF">RS890_00400</name>
</gene>
<feature type="transmembrane region" description="Helical" evidence="1">
    <location>
        <begin position="12"/>
        <end position="35"/>
    </location>
</feature>
<dbReference type="RefSeq" id="WP_260847403.1">
    <property type="nucleotide sequence ID" value="NZ_CACRSV010000033.1"/>
</dbReference>
<protein>
    <submittedName>
        <fullName evidence="2">Uncharacterized protein</fullName>
    </submittedName>
</protein>
<keyword evidence="1" id="KW-0472">Membrane</keyword>
<comment type="caution">
    <text evidence="2">The sequence shown here is derived from an EMBL/GenBank/DDBJ whole genome shotgun (WGS) entry which is preliminary data.</text>
</comment>
<reference evidence="2" key="1">
    <citation type="submission" date="2023-10" db="EMBL/GenBank/DDBJ databases">
        <title>Rapid discrimination of Bifidobacterium longum Subspecies based on MALDI-TOF MS and Machine Learning.</title>
        <authorList>
            <person name="Chen J."/>
        </authorList>
    </citation>
    <scope>NUCLEOTIDE SEQUENCE</scope>
    <source>
        <strain evidence="2">YGMCC0039</strain>
    </source>
</reference>
<evidence type="ECO:0000313" key="3">
    <source>
        <dbReference type="Proteomes" id="UP001277803"/>
    </source>
</evidence>
<dbReference type="AlphaFoldDB" id="A0AB35S4R2"/>
<dbReference type="EMBL" id="JAWLRA010000001">
    <property type="protein sequence ID" value="MDW3125613.1"/>
    <property type="molecule type" value="Genomic_DNA"/>
</dbReference>
<evidence type="ECO:0000313" key="2">
    <source>
        <dbReference type="EMBL" id="MDW3125613.1"/>
    </source>
</evidence>
<proteinExistence type="predicted"/>
<organism evidence="2 3">
    <name type="scientific">Bifidobacterium longum</name>
    <dbReference type="NCBI Taxonomy" id="216816"/>
    <lineage>
        <taxon>Bacteria</taxon>
        <taxon>Bacillati</taxon>
        <taxon>Actinomycetota</taxon>
        <taxon>Actinomycetes</taxon>
        <taxon>Bifidobacteriales</taxon>
        <taxon>Bifidobacteriaceae</taxon>
        <taxon>Bifidobacterium</taxon>
    </lineage>
</organism>
<sequence length="44" mass="4937">MKKMWKKLPVKTQAILIGVLVVVRAIVAVFGYQAVDNMLHPQTT</sequence>
<accession>A0AB35S4R2</accession>
<name>A0AB35S4R2_BIFLN</name>
<evidence type="ECO:0000256" key="1">
    <source>
        <dbReference type="SAM" id="Phobius"/>
    </source>
</evidence>
<dbReference type="Proteomes" id="UP001277803">
    <property type="component" value="Unassembled WGS sequence"/>
</dbReference>